<dbReference type="AlphaFoldDB" id="A0AAU7X2F6"/>
<evidence type="ECO:0000313" key="1">
    <source>
        <dbReference type="EMBL" id="XBY26389.1"/>
    </source>
</evidence>
<accession>A0AAU7X2F6</accession>
<name>A0AAU7X2F6_9PSED</name>
<reference evidence="1" key="1">
    <citation type="submission" date="2024-06" db="EMBL/GenBank/DDBJ databases">
        <authorList>
            <person name="Wu L."/>
        </authorList>
    </citation>
    <scope>NUCLEOTIDE SEQUENCE</scope>
    <source>
        <strain evidence="1">W17</strain>
    </source>
</reference>
<organism evidence="1">
    <name type="scientific">Pseudomonas sp. W17</name>
    <dbReference type="NCBI Taxonomy" id="3144407"/>
    <lineage>
        <taxon>Bacteria</taxon>
        <taxon>Pseudomonadati</taxon>
        <taxon>Pseudomonadota</taxon>
        <taxon>Gammaproteobacteria</taxon>
        <taxon>Pseudomonadales</taxon>
        <taxon>Pseudomonadaceae</taxon>
        <taxon>Pseudomonas</taxon>
    </lineage>
</organism>
<sequence length="231" mass="25197">MGDDEADGYEVEVMAGFGLSVINDAGTVVIDSEFSRLCVFYHGPYSSPGQLVNIYFEQAVKTQEPPLIFVRPNNNGATATFGTGYLGGPGNWVGVTIYGNGTSGMVFVAAFDASPVSDFGMRLWDGAGELVFDSGTPAASFTRVIPNWTYTHTTKDVQGYYLNWYAIPIQYDLGDYFLSNNLRMSMMAGNNTARVVAAYYDFPVGVIRLRLTALQNPFYMLLPGIFGKVNA</sequence>
<dbReference type="EMBL" id="CP158490">
    <property type="protein sequence ID" value="XBY26389.1"/>
    <property type="molecule type" value="Genomic_DNA"/>
</dbReference>
<protein>
    <submittedName>
        <fullName evidence="1">Uncharacterized protein</fullName>
    </submittedName>
</protein>
<dbReference type="RefSeq" id="WP_232644232.1">
    <property type="nucleotide sequence ID" value="NZ_CP158490.1"/>
</dbReference>
<proteinExistence type="predicted"/>
<gene>
    <name evidence="1" type="ORF">ABCR88_11335</name>
</gene>